<comment type="similarity">
    <text evidence="1">Belongs to the ABC transporter superfamily.</text>
</comment>
<dbReference type="Proteomes" id="UP000189369">
    <property type="component" value="Chromosome"/>
</dbReference>
<reference evidence="8 9" key="1">
    <citation type="submission" date="2017-01" db="EMBL/GenBank/DDBJ databases">
        <title>Complete Genome Sequence of Paenalcaligenes hominis, Isolated from a paraplegic Patient with neurogenic bladder.</title>
        <authorList>
            <person name="Mukhopadhyay R."/>
            <person name="Joaquin J."/>
            <person name="Hogue R."/>
            <person name="Kilaru A."/>
            <person name="Jospin G."/>
            <person name="Mars K."/>
            <person name="Eisen J.A."/>
            <person name="Chaturvedi V."/>
        </authorList>
    </citation>
    <scope>NUCLEOTIDE SEQUENCE [LARGE SCALE GENOMIC DNA]</scope>
    <source>
        <strain evidence="8 9">15S00501</strain>
    </source>
</reference>
<evidence type="ECO:0000256" key="4">
    <source>
        <dbReference type="ARBA" id="ARBA00022741"/>
    </source>
</evidence>
<dbReference type="GO" id="GO:0005524">
    <property type="term" value="F:ATP binding"/>
    <property type="evidence" value="ECO:0007669"/>
    <property type="project" value="UniProtKB-KW"/>
</dbReference>
<keyword evidence="6" id="KW-0029">Amino-acid transport</keyword>
<dbReference type="PANTHER" id="PTHR43820:SF2">
    <property type="entry name" value="ABC TRANSPORTER ATP-BINDING PROTEIN"/>
    <property type="match status" value="1"/>
</dbReference>
<keyword evidence="5 8" id="KW-0067">ATP-binding</keyword>
<gene>
    <name evidence="8" type="ORF">PAEH1_08475</name>
</gene>
<proteinExistence type="inferred from homology"/>
<dbReference type="PROSITE" id="PS50893">
    <property type="entry name" value="ABC_TRANSPORTER_2"/>
    <property type="match status" value="1"/>
</dbReference>
<sequence length="232" mass="25890">MSKPWLEVESLYAGYGQSRILEGVSFSLAEGQSLALLGRNGVGKSTLLLALMGLNTHQGGHIHWQDRSLLNVPTHQRAELGIGWVPQERYMFPSLTVEEHLTVIARPGRWNLSTIYQLFPRLQERSQNMGNQLSGGEQQMVAIARALMLNPTLLLLDEPMEGLAPIIVQELLAVIKRLIQEEGLTVIMVEQHARMTLSITEQALVLDRGQSVYYGASAPLLEKPDELEQLIF</sequence>
<keyword evidence="3" id="KW-1003">Cell membrane</keyword>
<dbReference type="GO" id="GO:0016887">
    <property type="term" value="F:ATP hydrolysis activity"/>
    <property type="evidence" value="ECO:0007669"/>
    <property type="project" value="InterPro"/>
</dbReference>
<dbReference type="KEGG" id="phn:PAEH1_08475"/>
<dbReference type="OrthoDB" id="9776369at2"/>
<evidence type="ECO:0000256" key="5">
    <source>
        <dbReference type="ARBA" id="ARBA00022840"/>
    </source>
</evidence>
<dbReference type="InterPro" id="IPR017871">
    <property type="entry name" value="ABC_transporter-like_CS"/>
</dbReference>
<evidence type="ECO:0000259" key="7">
    <source>
        <dbReference type="PROSITE" id="PS50893"/>
    </source>
</evidence>
<keyword evidence="2" id="KW-0813">Transport</keyword>
<name>A0A1U9K0M5_9BURK</name>
<dbReference type="CDD" id="cd03224">
    <property type="entry name" value="ABC_TM1139_LivF_branched"/>
    <property type="match status" value="1"/>
</dbReference>
<evidence type="ECO:0000313" key="8">
    <source>
        <dbReference type="EMBL" id="AQS51590.1"/>
    </source>
</evidence>
<dbReference type="STRING" id="643674.PAEH1_08475"/>
<accession>A0A1U9K0M5</accession>
<dbReference type="PANTHER" id="PTHR43820">
    <property type="entry name" value="HIGH-AFFINITY BRANCHED-CHAIN AMINO ACID TRANSPORT ATP-BINDING PROTEIN LIVF"/>
    <property type="match status" value="1"/>
</dbReference>
<organism evidence="8 9">
    <name type="scientific">Paenalcaligenes hominis</name>
    <dbReference type="NCBI Taxonomy" id="643674"/>
    <lineage>
        <taxon>Bacteria</taxon>
        <taxon>Pseudomonadati</taxon>
        <taxon>Pseudomonadota</taxon>
        <taxon>Betaproteobacteria</taxon>
        <taxon>Burkholderiales</taxon>
        <taxon>Alcaligenaceae</taxon>
        <taxon>Paenalcaligenes</taxon>
    </lineage>
</organism>
<evidence type="ECO:0000256" key="6">
    <source>
        <dbReference type="ARBA" id="ARBA00022970"/>
    </source>
</evidence>
<dbReference type="EMBL" id="CP019697">
    <property type="protein sequence ID" value="AQS51590.1"/>
    <property type="molecule type" value="Genomic_DNA"/>
</dbReference>
<dbReference type="InterPro" id="IPR027417">
    <property type="entry name" value="P-loop_NTPase"/>
</dbReference>
<dbReference type="SUPFAM" id="SSF52540">
    <property type="entry name" value="P-loop containing nucleoside triphosphate hydrolases"/>
    <property type="match status" value="1"/>
</dbReference>
<dbReference type="Gene3D" id="3.40.50.300">
    <property type="entry name" value="P-loop containing nucleotide triphosphate hydrolases"/>
    <property type="match status" value="1"/>
</dbReference>
<evidence type="ECO:0000256" key="1">
    <source>
        <dbReference type="ARBA" id="ARBA00005417"/>
    </source>
</evidence>
<dbReference type="SMART" id="SM00382">
    <property type="entry name" value="AAA"/>
    <property type="match status" value="1"/>
</dbReference>
<evidence type="ECO:0000256" key="3">
    <source>
        <dbReference type="ARBA" id="ARBA00022475"/>
    </source>
</evidence>
<dbReference type="Pfam" id="PF00005">
    <property type="entry name" value="ABC_tran"/>
    <property type="match status" value="1"/>
</dbReference>
<keyword evidence="4" id="KW-0547">Nucleotide-binding</keyword>
<keyword evidence="3" id="KW-0472">Membrane</keyword>
<protein>
    <submittedName>
        <fullName evidence="8">ABC transporter ATP-binding protein</fullName>
    </submittedName>
</protein>
<dbReference type="AlphaFoldDB" id="A0A1U9K0M5"/>
<feature type="domain" description="ABC transporter" evidence="7">
    <location>
        <begin position="6"/>
        <end position="231"/>
    </location>
</feature>
<evidence type="ECO:0000256" key="2">
    <source>
        <dbReference type="ARBA" id="ARBA00022448"/>
    </source>
</evidence>
<dbReference type="InterPro" id="IPR003593">
    <property type="entry name" value="AAA+_ATPase"/>
</dbReference>
<dbReference type="GO" id="GO:0015807">
    <property type="term" value="P:L-amino acid transport"/>
    <property type="evidence" value="ECO:0007669"/>
    <property type="project" value="TreeGrafter"/>
</dbReference>
<dbReference type="InterPro" id="IPR052156">
    <property type="entry name" value="BCAA_Transport_ATP-bd_LivF"/>
</dbReference>
<evidence type="ECO:0000313" key="9">
    <source>
        <dbReference type="Proteomes" id="UP000189369"/>
    </source>
</evidence>
<dbReference type="GO" id="GO:0015658">
    <property type="term" value="F:branched-chain amino acid transmembrane transporter activity"/>
    <property type="evidence" value="ECO:0007669"/>
    <property type="project" value="TreeGrafter"/>
</dbReference>
<dbReference type="PROSITE" id="PS00211">
    <property type="entry name" value="ABC_TRANSPORTER_1"/>
    <property type="match status" value="1"/>
</dbReference>
<dbReference type="InterPro" id="IPR003439">
    <property type="entry name" value="ABC_transporter-like_ATP-bd"/>
</dbReference>